<evidence type="ECO:0000313" key="9">
    <source>
        <dbReference type="Proteomes" id="UP000258309"/>
    </source>
</evidence>
<keyword evidence="4" id="KW-0804">Transcription</keyword>
<protein>
    <recommendedName>
        <fullName evidence="7">Xylanolytic transcriptional activator regulatory domain-containing protein</fullName>
    </recommendedName>
</protein>
<dbReference type="AlphaFoldDB" id="A0A3E2H545"/>
<proteinExistence type="predicted"/>
<dbReference type="PANTHER" id="PTHR47338:SF5">
    <property type="entry name" value="ZN(II)2CYS6 TRANSCRIPTION FACTOR (EUROFUNG)"/>
    <property type="match status" value="1"/>
</dbReference>
<dbReference type="OrthoDB" id="3599517at2759"/>
<evidence type="ECO:0000256" key="5">
    <source>
        <dbReference type="ARBA" id="ARBA00023242"/>
    </source>
</evidence>
<evidence type="ECO:0000259" key="7">
    <source>
        <dbReference type="SMART" id="SM00906"/>
    </source>
</evidence>
<dbReference type="EMBL" id="NCSJ02000161">
    <property type="protein sequence ID" value="RFU28510.1"/>
    <property type="molecule type" value="Genomic_DNA"/>
</dbReference>
<evidence type="ECO:0000256" key="2">
    <source>
        <dbReference type="ARBA" id="ARBA00022723"/>
    </source>
</evidence>
<name>A0A3E2H545_SCYLI</name>
<dbReference type="GO" id="GO:0003677">
    <property type="term" value="F:DNA binding"/>
    <property type="evidence" value="ECO:0007669"/>
    <property type="project" value="InterPro"/>
</dbReference>
<keyword evidence="2" id="KW-0479">Metal-binding</keyword>
<feature type="domain" description="Xylanolytic transcriptional activator regulatory" evidence="7">
    <location>
        <begin position="291"/>
        <end position="378"/>
    </location>
</feature>
<comment type="subcellular location">
    <subcellularLocation>
        <location evidence="1">Nucleus</location>
    </subcellularLocation>
</comment>
<dbReference type="InterPro" id="IPR007219">
    <property type="entry name" value="XnlR_reg_dom"/>
</dbReference>
<feature type="non-terminal residue" evidence="8">
    <location>
        <position position="1"/>
    </location>
</feature>
<dbReference type="SMART" id="SM00906">
    <property type="entry name" value="Fungal_trans"/>
    <property type="match status" value="1"/>
</dbReference>
<keyword evidence="3" id="KW-0805">Transcription regulation</keyword>
<organism evidence="8 9">
    <name type="scientific">Scytalidium lignicola</name>
    <name type="common">Hyphomycete</name>
    <dbReference type="NCBI Taxonomy" id="5539"/>
    <lineage>
        <taxon>Eukaryota</taxon>
        <taxon>Fungi</taxon>
        <taxon>Dikarya</taxon>
        <taxon>Ascomycota</taxon>
        <taxon>Pezizomycotina</taxon>
        <taxon>Leotiomycetes</taxon>
        <taxon>Leotiomycetes incertae sedis</taxon>
        <taxon>Scytalidium</taxon>
    </lineage>
</organism>
<dbReference type="GO" id="GO:0005634">
    <property type="term" value="C:nucleus"/>
    <property type="evidence" value="ECO:0007669"/>
    <property type="project" value="UniProtKB-SubCell"/>
</dbReference>
<dbReference type="Proteomes" id="UP000258309">
    <property type="component" value="Unassembled WGS sequence"/>
</dbReference>
<gene>
    <name evidence="8" type="ORF">B7463_g7830</name>
</gene>
<comment type="caution">
    <text evidence="8">The sequence shown here is derived from an EMBL/GenBank/DDBJ whole genome shotgun (WGS) entry which is preliminary data.</text>
</comment>
<sequence>MDTINESVISSRDRIRACNSRKPQCELCLRSGIICTYPRVSLKPGPKRGMRIGQHSVGNPHSRARLTSPSQTVVNKNEVGDTSRLALSHSPENPIVLKLHNEPISQNRQSSTSEPDNDMGNLLFSRINNPITPATTLAQSTQSESLLPPTDLINHLVDMFFVAIQPQFRLLHQPTFVERLQSRAFISQKNSTLLLNAIFALSARYSDDLEVHLFDQSLALEYDSSRCRTMKRWERGKGFARRANELFEKEVAEAERFELESGEVKIPPISLVQAAALLAFAELGMGPSSRAHSLISTAVRMAYDSDLNATDQAEYHNSFKMTTESVPTETEWIRKEELRRAWWCIWELEIFVCTAKSKPRMINSKKCWTKLPVDDKDWFAGHQVPSCFFPGSLHRLRESLEVSSYTSVFANRIVACHLVSALVGMADIQSLDGSHDSLSTIEECAAAWKNNLADELKPSYACSRFSDSPILLGKARMFKGATPTTILTYCQEFSEQHLYCSGLEGRSPARSPGGQAFFEALVASDTICAIVRDWPTHYIRRSSPFIVCGLWAPACIQLLVKTFAGSAWDLAEKTSLSLRILTMAMEQLAEYWGIARLILSSFRKYEQKLTNTDYSDAEESGEDLLAIKWVMSLPNNVDRAFMATKNTWIYGPSPTTDILLGAGLETRSSLAHIDENSWASEPGNVLGYDLEIIRSEEEIEDFSWIDGVLGLEEEIQ</sequence>
<dbReference type="CDD" id="cd12148">
    <property type="entry name" value="fungal_TF_MHR"/>
    <property type="match status" value="1"/>
</dbReference>
<accession>A0A3E2H545</accession>
<reference evidence="8 9" key="1">
    <citation type="submission" date="2018-05" db="EMBL/GenBank/DDBJ databases">
        <title>Draft genome sequence of Scytalidium lignicola DSM 105466, a ubiquitous saprotrophic fungus.</title>
        <authorList>
            <person name="Buettner E."/>
            <person name="Gebauer A.M."/>
            <person name="Hofrichter M."/>
            <person name="Liers C."/>
            <person name="Kellner H."/>
        </authorList>
    </citation>
    <scope>NUCLEOTIDE SEQUENCE [LARGE SCALE GENOMIC DNA]</scope>
    <source>
        <strain evidence="8 9">DSM 105466</strain>
    </source>
</reference>
<dbReference type="GO" id="GO:0000981">
    <property type="term" value="F:DNA-binding transcription factor activity, RNA polymerase II-specific"/>
    <property type="evidence" value="ECO:0007669"/>
    <property type="project" value="InterPro"/>
</dbReference>
<keyword evidence="5" id="KW-0539">Nucleus</keyword>
<dbReference type="InterPro" id="IPR050815">
    <property type="entry name" value="TF_fung"/>
</dbReference>
<evidence type="ECO:0000256" key="6">
    <source>
        <dbReference type="SAM" id="MobiDB-lite"/>
    </source>
</evidence>
<dbReference type="OMA" id="WVIAYLE"/>
<feature type="compositionally biased region" description="Polar residues" evidence="6">
    <location>
        <begin position="105"/>
        <end position="114"/>
    </location>
</feature>
<dbReference type="PANTHER" id="PTHR47338">
    <property type="entry name" value="ZN(II)2CYS6 TRANSCRIPTION FACTOR (EUROFUNG)-RELATED"/>
    <property type="match status" value="1"/>
</dbReference>
<feature type="non-terminal residue" evidence="8">
    <location>
        <position position="716"/>
    </location>
</feature>
<evidence type="ECO:0000313" key="8">
    <source>
        <dbReference type="EMBL" id="RFU28510.1"/>
    </source>
</evidence>
<dbReference type="GO" id="GO:0006351">
    <property type="term" value="P:DNA-templated transcription"/>
    <property type="evidence" value="ECO:0007669"/>
    <property type="project" value="InterPro"/>
</dbReference>
<evidence type="ECO:0000256" key="3">
    <source>
        <dbReference type="ARBA" id="ARBA00023015"/>
    </source>
</evidence>
<evidence type="ECO:0000256" key="1">
    <source>
        <dbReference type="ARBA" id="ARBA00004123"/>
    </source>
</evidence>
<dbReference type="GO" id="GO:0008270">
    <property type="term" value="F:zinc ion binding"/>
    <property type="evidence" value="ECO:0007669"/>
    <property type="project" value="InterPro"/>
</dbReference>
<evidence type="ECO:0000256" key="4">
    <source>
        <dbReference type="ARBA" id="ARBA00023163"/>
    </source>
</evidence>
<feature type="region of interest" description="Disordered" evidence="6">
    <location>
        <begin position="105"/>
        <end position="125"/>
    </location>
</feature>
<dbReference type="Pfam" id="PF04082">
    <property type="entry name" value="Fungal_trans"/>
    <property type="match status" value="1"/>
</dbReference>
<keyword evidence="9" id="KW-1185">Reference proteome</keyword>